<feature type="transmembrane region" description="Helical" evidence="2">
    <location>
        <begin position="179"/>
        <end position="198"/>
    </location>
</feature>
<feature type="transmembrane region" description="Helical" evidence="2">
    <location>
        <begin position="62"/>
        <end position="82"/>
    </location>
</feature>
<reference evidence="4" key="1">
    <citation type="journal article" date="2019" name="Int. J. Syst. Evol. Microbiol.">
        <title>The Global Catalogue of Microorganisms (GCM) 10K type strain sequencing project: providing services to taxonomists for standard genome sequencing and annotation.</title>
        <authorList>
            <consortium name="The Broad Institute Genomics Platform"/>
            <consortium name="The Broad Institute Genome Sequencing Center for Infectious Disease"/>
            <person name="Wu L."/>
            <person name="Ma J."/>
        </authorList>
    </citation>
    <scope>NUCLEOTIDE SEQUENCE [LARGE SCALE GENOMIC DNA]</scope>
    <source>
        <strain evidence="4">JCM 15309</strain>
    </source>
</reference>
<feature type="transmembrane region" description="Helical" evidence="2">
    <location>
        <begin position="88"/>
        <end position="108"/>
    </location>
</feature>
<evidence type="ECO:0000256" key="1">
    <source>
        <dbReference type="SAM" id="MobiDB-lite"/>
    </source>
</evidence>
<evidence type="ECO:0000256" key="2">
    <source>
        <dbReference type="SAM" id="Phobius"/>
    </source>
</evidence>
<dbReference type="EMBL" id="BAAAPB010000001">
    <property type="protein sequence ID" value="GAA1955869.1"/>
    <property type="molecule type" value="Genomic_DNA"/>
</dbReference>
<dbReference type="Proteomes" id="UP001500571">
    <property type="component" value="Unassembled WGS sequence"/>
</dbReference>
<keyword evidence="2" id="KW-0472">Membrane</keyword>
<gene>
    <name evidence="3" type="ORF">GCM10009798_13930</name>
</gene>
<feature type="region of interest" description="Disordered" evidence="1">
    <location>
        <begin position="1"/>
        <end position="43"/>
    </location>
</feature>
<proteinExistence type="predicted"/>
<evidence type="ECO:0000313" key="3">
    <source>
        <dbReference type="EMBL" id="GAA1955869.1"/>
    </source>
</evidence>
<organism evidence="3 4">
    <name type="scientific">Nocardioides panacihumi</name>
    <dbReference type="NCBI Taxonomy" id="400774"/>
    <lineage>
        <taxon>Bacteria</taxon>
        <taxon>Bacillati</taxon>
        <taxon>Actinomycetota</taxon>
        <taxon>Actinomycetes</taxon>
        <taxon>Propionibacteriales</taxon>
        <taxon>Nocardioidaceae</taxon>
        <taxon>Nocardioides</taxon>
    </lineage>
</organism>
<feature type="compositionally biased region" description="Gly residues" evidence="1">
    <location>
        <begin position="28"/>
        <end position="41"/>
    </location>
</feature>
<keyword evidence="2" id="KW-0812">Transmembrane</keyword>
<sequence length="263" mass="25986">MAIFRATRSTGPVLTRPPGGLDSLQTAGGTGPPAGAGGQAAGGSTTVAVASGSSAPRPSSNAATLALAYFVPALLIAAILLGDDGGPSYVAAQGIGAFALFYVVAQAAERFVEMTMPLSEKAVAKASGKPKGERVQARDAAVVDAVMAVETSASDAGEHAANAAATQADVDQARTDRTLITFGATGALGMLLCGYLGADFLSSVGVDFTPGNDTSPGLVARLVMMAVTGLIVGAGSKQLHDTISTISKSSDAKSTPSETGGKK</sequence>
<keyword evidence="4" id="KW-1185">Reference proteome</keyword>
<accession>A0ABP5C0K6</accession>
<protein>
    <submittedName>
        <fullName evidence="3">Uncharacterized protein</fullName>
    </submittedName>
</protein>
<comment type="caution">
    <text evidence="3">The sequence shown here is derived from an EMBL/GenBank/DDBJ whole genome shotgun (WGS) entry which is preliminary data.</text>
</comment>
<name>A0ABP5C0K6_9ACTN</name>
<feature type="transmembrane region" description="Helical" evidence="2">
    <location>
        <begin position="218"/>
        <end position="236"/>
    </location>
</feature>
<keyword evidence="2" id="KW-1133">Transmembrane helix</keyword>
<evidence type="ECO:0000313" key="4">
    <source>
        <dbReference type="Proteomes" id="UP001500571"/>
    </source>
</evidence>